<accession>A0A1I7UT73</accession>
<protein>
    <submittedName>
        <fullName evidence="3">F-box domain-containing protein</fullName>
    </submittedName>
</protein>
<dbReference type="AlphaFoldDB" id="A0A1I7UT73"/>
<dbReference type="Pfam" id="PF00646">
    <property type="entry name" value="F-box"/>
    <property type="match status" value="1"/>
</dbReference>
<organism evidence="2 3">
    <name type="scientific">Caenorhabditis tropicalis</name>
    <dbReference type="NCBI Taxonomy" id="1561998"/>
    <lineage>
        <taxon>Eukaryota</taxon>
        <taxon>Metazoa</taxon>
        <taxon>Ecdysozoa</taxon>
        <taxon>Nematoda</taxon>
        <taxon>Chromadorea</taxon>
        <taxon>Rhabditida</taxon>
        <taxon>Rhabditina</taxon>
        <taxon>Rhabditomorpha</taxon>
        <taxon>Rhabditoidea</taxon>
        <taxon>Rhabditidae</taxon>
        <taxon>Peloderinae</taxon>
        <taxon>Caenorhabditis</taxon>
    </lineage>
</organism>
<dbReference type="InterPro" id="IPR001810">
    <property type="entry name" value="F-box_dom"/>
</dbReference>
<evidence type="ECO:0000313" key="2">
    <source>
        <dbReference type="Proteomes" id="UP000095282"/>
    </source>
</evidence>
<dbReference type="PANTHER" id="PTHR21503">
    <property type="entry name" value="F-BOX-CONTAINING HYPOTHETICAL PROTEIN C.ELEGANS"/>
    <property type="match status" value="1"/>
</dbReference>
<name>A0A1I7UT73_9PELO</name>
<evidence type="ECO:0000313" key="3">
    <source>
        <dbReference type="WBParaSite" id="Csp11.Scaffold630.g19104.t1"/>
    </source>
</evidence>
<dbReference type="eggNOG" id="ENOG502TKI5">
    <property type="taxonomic scope" value="Eukaryota"/>
</dbReference>
<dbReference type="WBParaSite" id="Csp11.Scaffold630.g19104.t1">
    <property type="protein sequence ID" value="Csp11.Scaffold630.g19104.t1"/>
    <property type="gene ID" value="Csp11.Scaffold630.g19104"/>
</dbReference>
<dbReference type="PANTHER" id="PTHR21503:SF48">
    <property type="entry name" value="F-BOX ASSOCIATED DOMAIN-CONTAINING PROTEIN-RELATED"/>
    <property type="match status" value="1"/>
</dbReference>
<proteinExistence type="predicted"/>
<sequence>MSFRLLRLPDVALREVLKKFNPKETLLLAQTSLQSSRLISRHRRYHDIKITVVDGDFDSYMHIFYGEREIFRIFIDTRREDNYNSFWRFKTLVPVRYLRNTLMSRWTQKVTAFQEILDFLNKIFRIKEVSFEISREPSNWVVLILEHVKAKNLKIESVEWSEAKENEDITERFFMALKGVRYLSIQGFSRFNYYHLLQMDLLQITGASKMIAENIVALRNCKRVSLVFVWLRAVDMKRILREYMENLGELLELRMKYHIYVELEEVVKGLDVVRIEEEGNHPKYWFTTNDGIRFSVTREMTMIVVIRRET</sequence>
<dbReference type="Proteomes" id="UP000095282">
    <property type="component" value="Unplaced"/>
</dbReference>
<evidence type="ECO:0000259" key="1">
    <source>
        <dbReference type="PROSITE" id="PS50181"/>
    </source>
</evidence>
<feature type="domain" description="F-box" evidence="1">
    <location>
        <begin position="2"/>
        <end position="48"/>
    </location>
</feature>
<dbReference type="PROSITE" id="PS50181">
    <property type="entry name" value="FBOX"/>
    <property type="match status" value="1"/>
</dbReference>
<keyword evidence="2" id="KW-1185">Reference proteome</keyword>
<reference evidence="3" key="1">
    <citation type="submission" date="2016-11" db="UniProtKB">
        <authorList>
            <consortium name="WormBaseParasite"/>
        </authorList>
    </citation>
    <scope>IDENTIFICATION</scope>
</reference>